<comment type="caution">
    <text evidence="3">The sequence shown here is derived from an EMBL/GenBank/DDBJ whole genome shotgun (WGS) entry which is preliminary data.</text>
</comment>
<feature type="chain" id="PRO_5040119932" description="Fucose-specific lectin" evidence="2">
    <location>
        <begin position="25"/>
        <end position="593"/>
    </location>
</feature>
<evidence type="ECO:0000256" key="2">
    <source>
        <dbReference type="SAM" id="SignalP"/>
    </source>
</evidence>
<dbReference type="OrthoDB" id="4696326at2759"/>
<name>A0A9P8UPK7_9PEZI</name>
<evidence type="ECO:0008006" key="5">
    <source>
        <dbReference type="Google" id="ProtNLM"/>
    </source>
</evidence>
<feature type="region of interest" description="Disordered" evidence="1">
    <location>
        <begin position="437"/>
        <end position="494"/>
    </location>
</feature>
<dbReference type="GeneID" id="70136057"/>
<sequence>MAPNCISLLGILLLTWTHVGKVCAGSISTWWYNDALSPQVISYDESSGKIFYSLCNSNSTPIFPANETAAFDLDPNFPPINGTSVAGTGYMLKGVYIAAVHYQEKEGGIVHSLWTCDSTGHYVKGDGQGSWNVSAGIGAPIVHPQTGLAVINLGGDEEIGGFRVYFKDTHARTAGLRYTVSGGWAYDGFISQDQGLSLAVTADFRTSKRPTVMSPSIHTGDTQTIEAMIRTYSDAWEINTFPWLINAYLVSNQSKVMRQHITNDTDDKWKLYYIDEAPSWSLDAFDGDQTSLALLMNSDTDQNVYYIGTDGGLHELTGYNTTWNKTLREPDANWPLADEPNAPLALAHDNAHNRTWIYYMSNGTMTQVWRSNDNTWEKAIALAKFNSTSEEAEGPSSASSSGLSNEAKFGIGVGVGLGVPLLIAAIAASMHSHVKRSRAERNAERAAVEAAHADATNPHGAAMPLHSSVMASTTGGNPQSPAMASTMRGSPTPNHSSAYWERGYWANGQWVAAQPGVQSHASQVWAKPEGDWRQSHGYYENAPVAFSPDPYVQPMFEMPIEERTHEMSGDGQVTEMAAATPLAQDRSEDEAHK</sequence>
<reference evidence="3" key="1">
    <citation type="journal article" date="2021" name="Nat. Commun.">
        <title>Genetic determinants of endophytism in the Arabidopsis root mycobiome.</title>
        <authorList>
            <person name="Mesny F."/>
            <person name="Miyauchi S."/>
            <person name="Thiergart T."/>
            <person name="Pickel B."/>
            <person name="Atanasova L."/>
            <person name="Karlsson M."/>
            <person name="Huettel B."/>
            <person name="Barry K.W."/>
            <person name="Haridas S."/>
            <person name="Chen C."/>
            <person name="Bauer D."/>
            <person name="Andreopoulos W."/>
            <person name="Pangilinan J."/>
            <person name="LaButti K."/>
            <person name="Riley R."/>
            <person name="Lipzen A."/>
            <person name="Clum A."/>
            <person name="Drula E."/>
            <person name="Henrissat B."/>
            <person name="Kohler A."/>
            <person name="Grigoriev I.V."/>
            <person name="Martin F.M."/>
            <person name="Hacquard S."/>
        </authorList>
    </citation>
    <scope>NUCLEOTIDE SEQUENCE</scope>
    <source>
        <strain evidence="3">MPI-SDFR-AT-0073</strain>
    </source>
</reference>
<feature type="compositionally biased region" description="Polar residues" evidence="1">
    <location>
        <begin position="469"/>
        <end position="494"/>
    </location>
</feature>
<dbReference type="Proteomes" id="UP000758603">
    <property type="component" value="Unassembled WGS sequence"/>
</dbReference>
<keyword evidence="4" id="KW-1185">Reference proteome</keyword>
<gene>
    <name evidence="3" type="ORF">BKA67DRAFT_657768</name>
</gene>
<dbReference type="EMBL" id="JAGPXC010000003">
    <property type="protein sequence ID" value="KAH6655865.1"/>
    <property type="molecule type" value="Genomic_DNA"/>
</dbReference>
<dbReference type="AlphaFoldDB" id="A0A9P8UPK7"/>
<protein>
    <recommendedName>
        <fullName evidence="5">Fucose-specific lectin</fullName>
    </recommendedName>
</protein>
<evidence type="ECO:0000313" key="3">
    <source>
        <dbReference type="EMBL" id="KAH6655865.1"/>
    </source>
</evidence>
<feature type="compositionally biased region" description="Basic and acidic residues" evidence="1">
    <location>
        <begin position="437"/>
        <end position="447"/>
    </location>
</feature>
<feature type="signal peptide" evidence="2">
    <location>
        <begin position="1"/>
        <end position="24"/>
    </location>
</feature>
<organism evidence="3 4">
    <name type="scientific">Truncatella angustata</name>
    <dbReference type="NCBI Taxonomy" id="152316"/>
    <lineage>
        <taxon>Eukaryota</taxon>
        <taxon>Fungi</taxon>
        <taxon>Dikarya</taxon>
        <taxon>Ascomycota</taxon>
        <taxon>Pezizomycotina</taxon>
        <taxon>Sordariomycetes</taxon>
        <taxon>Xylariomycetidae</taxon>
        <taxon>Amphisphaeriales</taxon>
        <taxon>Sporocadaceae</taxon>
        <taxon>Truncatella</taxon>
    </lineage>
</organism>
<evidence type="ECO:0000313" key="4">
    <source>
        <dbReference type="Proteomes" id="UP000758603"/>
    </source>
</evidence>
<proteinExistence type="predicted"/>
<dbReference type="SUPFAM" id="SSF89372">
    <property type="entry name" value="Fucose-specific lectin"/>
    <property type="match status" value="1"/>
</dbReference>
<evidence type="ECO:0000256" key="1">
    <source>
        <dbReference type="SAM" id="MobiDB-lite"/>
    </source>
</evidence>
<dbReference type="Gene3D" id="2.120.10.70">
    <property type="entry name" value="Fucose-specific lectin"/>
    <property type="match status" value="2"/>
</dbReference>
<keyword evidence="2" id="KW-0732">Signal</keyword>
<dbReference type="RefSeq" id="XP_045960130.1">
    <property type="nucleotide sequence ID" value="XM_046107166.1"/>
</dbReference>
<accession>A0A9P8UPK7</accession>